<accession>A0A1G2GAF2</accession>
<sequence>MEGVLLSTIFHTHKIPETMHSRILRKTLENQEEFFMKNRGAKLGVPRLFFIKKSAYDFQCFLNRCANAWFRESNNLCTPFFIFFTFLFYRSYTKRIISIKSHI</sequence>
<reference evidence="1 2" key="1">
    <citation type="journal article" date="2016" name="Nat. Commun.">
        <title>Thousands of microbial genomes shed light on interconnected biogeochemical processes in an aquifer system.</title>
        <authorList>
            <person name="Anantharaman K."/>
            <person name="Brown C.T."/>
            <person name="Hug L.A."/>
            <person name="Sharon I."/>
            <person name="Castelle C.J."/>
            <person name="Probst A.J."/>
            <person name="Thomas B.C."/>
            <person name="Singh A."/>
            <person name="Wilkins M.J."/>
            <person name="Karaoz U."/>
            <person name="Brodie E.L."/>
            <person name="Williams K.H."/>
            <person name="Hubbard S.S."/>
            <person name="Banfield J.F."/>
        </authorList>
    </citation>
    <scope>NUCLEOTIDE SEQUENCE [LARGE SCALE GENOMIC DNA]</scope>
</reference>
<protein>
    <submittedName>
        <fullName evidence="1">Uncharacterized protein</fullName>
    </submittedName>
</protein>
<dbReference type="Proteomes" id="UP000176576">
    <property type="component" value="Unassembled WGS sequence"/>
</dbReference>
<dbReference type="EMBL" id="MHNN01000003">
    <property type="protein sequence ID" value="OGZ47235.1"/>
    <property type="molecule type" value="Genomic_DNA"/>
</dbReference>
<organism evidence="1 2">
    <name type="scientific">Candidatus Ryanbacteria bacterium RIFCSPHIGHO2_02_FULL_45_13b</name>
    <dbReference type="NCBI Taxonomy" id="1802117"/>
    <lineage>
        <taxon>Bacteria</taxon>
        <taxon>Candidatus Ryaniibacteriota</taxon>
    </lineage>
</organism>
<proteinExistence type="predicted"/>
<evidence type="ECO:0000313" key="2">
    <source>
        <dbReference type="Proteomes" id="UP000176576"/>
    </source>
</evidence>
<dbReference type="STRING" id="1802117.A3J54_01355"/>
<evidence type="ECO:0000313" key="1">
    <source>
        <dbReference type="EMBL" id="OGZ47235.1"/>
    </source>
</evidence>
<comment type="caution">
    <text evidence="1">The sequence shown here is derived from an EMBL/GenBank/DDBJ whole genome shotgun (WGS) entry which is preliminary data.</text>
</comment>
<dbReference type="AlphaFoldDB" id="A0A1G2GAF2"/>
<gene>
    <name evidence="1" type="ORF">A3J54_01355</name>
</gene>
<name>A0A1G2GAF2_9BACT</name>